<protein>
    <submittedName>
        <fullName evidence="4">Capsid triplex subunit 1</fullName>
    </submittedName>
</protein>
<reference evidence="5" key="1">
    <citation type="journal article" date="2014" name="J. Virol.">
        <title>Isolation and characterization of a novel alphaherpesvirus in fruit bats.</title>
        <authorList>
            <person name="Sasaki M."/>
            <person name="Setiyono A."/>
            <person name="Handharyani E."/>
            <person name="Kobayashi S."/>
            <person name="Rahmadani I."/>
            <person name="Taha S."/>
            <person name="Adiani S."/>
            <person name="Subangkit M."/>
            <person name="Nakamura I."/>
            <person name="Sawa H."/>
            <person name="Kimura T."/>
        </authorList>
    </citation>
    <scope>NUCLEOTIDE SEQUENCE [LARGE SCALE GENOMIC DNA]</scope>
</reference>
<proteinExistence type="inferred from homology"/>
<dbReference type="InterPro" id="IPR004999">
    <property type="entry name" value="Herpes_1"/>
</dbReference>
<evidence type="ECO:0000313" key="5">
    <source>
        <dbReference type="Proteomes" id="UP000173965"/>
    </source>
</evidence>
<dbReference type="OrthoDB" id="5868at10239"/>
<dbReference type="RefSeq" id="YP_009042100.1">
    <property type="nucleotide sequence ID" value="NC_024306.1"/>
</dbReference>
<dbReference type="HAMAP" id="MF_04018">
    <property type="entry name" value="HSV_TRX1"/>
    <property type="match status" value="1"/>
</dbReference>
<keyword evidence="5" id="KW-1185">Reference proteome</keyword>
<keyword evidence="3" id="KW-0946">Virion</keyword>
<dbReference type="EMBL" id="AB825953">
    <property type="protein sequence ID" value="BAP00717.1"/>
    <property type="molecule type" value="Genomic_DNA"/>
</dbReference>
<accession>A0A060Q1V8</accession>
<evidence type="ECO:0000313" key="4">
    <source>
        <dbReference type="EMBL" id="BAP00717.1"/>
    </source>
</evidence>
<sequence length="462" mass="50487">MRAKVLSGGVSSSGAVDATTDFASPTNKILSQIYKPPIARQPPLTLSKQISARGSATTLWLLGVHPKQSPLSPLAQPPSPSSAPHIVQRVLLSAHNTPSRGPPYQLTRQVTLTDLCQPDAEQPGTLLLTLRHPRDYPFLALHNASPGRQVERLGEAWGRLLEMTAGTCGRSESGCTRASVVSLSFLVAACADAYDDRDAAEALKIHVTTNYRGARVASRLEQFGECLRAMVHTQVFPHELLRFWGGLVTAVTQDELASVTAVCRGPQEATHTGNAGKPRSVVTVPACAFIDLDAELGCTRPGTAFVYLVFSYRQRRDQEMCQVHIIKSHFPPRNLEPALERLWGRLRTTNTIHGIEGAVAPPPPQHADFPLPTLAADPRAPRCSASQVEVPQFFHRLFRWQPDLRGRPTSRSCAYAAFATLGIITQDSPRCIRRVEKFGSVSVPIVALEGMVWRPTDWQICA</sequence>
<gene>
    <name evidence="4" type="primary">UL38</name>
</gene>
<dbReference type="Proteomes" id="UP000173965">
    <property type="component" value="Segment"/>
</dbReference>
<keyword evidence="2" id="KW-1048">Host nucleus</keyword>
<keyword evidence="1" id="KW-0167">Capsid protein</keyword>
<dbReference type="GO" id="GO:0003677">
    <property type="term" value="F:DNA binding"/>
    <property type="evidence" value="ECO:0007669"/>
    <property type="project" value="InterPro"/>
</dbReference>
<dbReference type="KEGG" id="vg:19621682"/>
<dbReference type="GeneID" id="19621682"/>
<evidence type="ECO:0000256" key="2">
    <source>
        <dbReference type="ARBA" id="ARBA00022562"/>
    </source>
</evidence>
<dbReference type="GO" id="GO:0019028">
    <property type="term" value="C:viral capsid"/>
    <property type="evidence" value="ECO:0007669"/>
    <property type="project" value="UniProtKB-KW"/>
</dbReference>
<dbReference type="GO" id="GO:0019069">
    <property type="term" value="P:viral capsid assembly"/>
    <property type="evidence" value="ECO:0007669"/>
    <property type="project" value="InterPro"/>
</dbReference>
<dbReference type="Pfam" id="PF03327">
    <property type="entry name" value="Herpes_VP19C"/>
    <property type="match status" value="1"/>
</dbReference>
<evidence type="ECO:0000256" key="1">
    <source>
        <dbReference type="ARBA" id="ARBA00022561"/>
    </source>
</evidence>
<evidence type="ECO:0000256" key="3">
    <source>
        <dbReference type="ARBA" id="ARBA00022844"/>
    </source>
</evidence>
<name>A0A060Q1V8_9ALPH</name>
<organism evidence="4 5">
    <name type="scientific">Pteropodid alphaherpesvirus 1</name>
    <dbReference type="NCBI Taxonomy" id="1343901"/>
    <lineage>
        <taxon>Viruses</taxon>
        <taxon>Duplodnaviria</taxon>
        <taxon>Heunggongvirae</taxon>
        <taxon>Peploviricota</taxon>
        <taxon>Herviviricetes</taxon>
        <taxon>Herpesvirales</taxon>
        <taxon>Orthoherpesviridae</taxon>
        <taxon>Alphaherpesvirinae</taxon>
        <taxon>Simplexvirus</taxon>
        <taxon>Simplexvirus pteropodidalpha1</taxon>
    </lineage>
</organism>